<dbReference type="Gene3D" id="3.50.50.60">
    <property type="entry name" value="FAD/NAD(P)-binding domain"/>
    <property type="match status" value="1"/>
</dbReference>
<evidence type="ECO:0000256" key="5">
    <source>
        <dbReference type="ARBA" id="ARBA00023002"/>
    </source>
</evidence>
<keyword evidence="7" id="KW-0676">Redox-active center</keyword>
<keyword evidence="5" id="KW-0560">Oxidoreductase</keyword>
<evidence type="ECO:0000256" key="3">
    <source>
        <dbReference type="ARBA" id="ARBA00022630"/>
    </source>
</evidence>
<feature type="non-terminal residue" evidence="9">
    <location>
        <position position="60"/>
    </location>
</feature>
<evidence type="ECO:0000256" key="7">
    <source>
        <dbReference type="ARBA" id="ARBA00023284"/>
    </source>
</evidence>
<feature type="domain" description="FAD/NAD(P)-binding" evidence="8">
    <location>
        <begin position="4"/>
        <end position="58"/>
    </location>
</feature>
<evidence type="ECO:0000259" key="8">
    <source>
        <dbReference type="Pfam" id="PF07992"/>
    </source>
</evidence>
<accession>A0A382VJ85</accession>
<dbReference type="GO" id="GO:0006103">
    <property type="term" value="P:2-oxoglutarate metabolic process"/>
    <property type="evidence" value="ECO:0007669"/>
    <property type="project" value="TreeGrafter"/>
</dbReference>
<dbReference type="SUPFAM" id="SSF51905">
    <property type="entry name" value="FAD/NAD(P)-binding domain"/>
    <property type="match status" value="1"/>
</dbReference>
<comment type="cofactor">
    <cofactor evidence="1">
        <name>FAD</name>
        <dbReference type="ChEBI" id="CHEBI:57692"/>
    </cofactor>
</comment>
<dbReference type="Pfam" id="PF07992">
    <property type="entry name" value="Pyr_redox_2"/>
    <property type="match status" value="1"/>
</dbReference>
<dbReference type="EMBL" id="UINC01152089">
    <property type="protein sequence ID" value="SVD46075.1"/>
    <property type="molecule type" value="Genomic_DNA"/>
</dbReference>
<keyword evidence="4" id="KW-0274">FAD</keyword>
<reference evidence="9" key="1">
    <citation type="submission" date="2018-05" db="EMBL/GenBank/DDBJ databases">
        <authorList>
            <person name="Lanie J.A."/>
            <person name="Ng W.-L."/>
            <person name="Kazmierczak K.M."/>
            <person name="Andrzejewski T.M."/>
            <person name="Davidsen T.M."/>
            <person name="Wayne K.J."/>
            <person name="Tettelin H."/>
            <person name="Glass J.I."/>
            <person name="Rusch D."/>
            <person name="Podicherti R."/>
            <person name="Tsui H.-C.T."/>
            <person name="Winkler M.E."/>
        </authorList>
    </citation>
    <scope>NUCLEOTIDE SEQUENCE</scope>
</reference>
<comment type="similarity">
    <text evidence="2">Belongs to the class-I pyridine nucleotide-disulfide oxidoreductase family.</text>
</comment>
<dbReference type="PROSITE" id="PS00076">
    <property type="entry name" value="PYRIDINE_REDOX_1"/>
    <property type="match status" value="1"/>
</dbReference>
<organism evidence="9">
    <name type="scientific">marine metagenome</name>
    <dbReference type="NCBI Taxonomy" id="408172"/>
    <lineage>
        <taxon>unclassified sequences</taxon>
        <taxon>metagenomes</taxon>
        <taxon>ecological metagenomes</taxon>
    </lineage>
</organism>
<dbReference type="InterPro" id="IPR012999">
    <property type="entry name" value="Pyr_OxRdtase_I_AS"/>
</dbReference>
<evidence type="ECO:0000256" key="1">
    <source>
        <dbReference type="ARBA" id="ARBA00001974"/>
    </source>
</evidence>
<name>A0A382VJ85_9ZZZZ</name>
<keyword evidence="3" id="KW-0285">Flavoprotein</keyword>
<gene>
    <name evidence="9" type="ORF">METZ01_LOCUS398929</name>
</gene>
<proteinExistence type="inferred from homology"/>
<evidence type="ECO:0000256" key="2">
    <source>
        <dbReference type="ARBA" id="ARBA00007532"/>
    </source>
</evidence>
<dbReference type="InterPro" id="IPR050151">
    <property type="entry name" value="Class-I_Pyr_Nuc-Dis_Oxidored"/>
</dbReference>
<dbReference type="PANTHER" id="PTHR22912">
    <property type="entry name" value="DISULFIDE OXIDOREDUCTASE"/>
    <property type="match status" value="1"/>
</dbReference>
<sequence>MPEYDLIVIGAGPGGYVAAARAADLGMKVACVDKGWLGGTCLQVGCIPSKVLLEATHHWA</sequence>
<dbReference type="PANTHER" id="PTHR22912:SF151">
    <property type="entry name" value="DIHYDROLIPOYL DEHYDROGENASE, MITOCHONDRIAL"/>
    <property type="match status" value="1"/>
</dbReference>
<protein>
    <recommendedName>
        <fullName evidence="8">FAD/NAD(P)-binding domain-containing protein</fullName>
    </recommendedName>
</protein>
<dbReference type="GO" id="GO:0050660">
    <property type="term" value="F:flavin adenine dinucleotide binding"/>
    <property type="evidence" value="ECO:0007669"/>
    <property type="project" value="TreeGrafter"/>
</dbReference>
<evidence type="ECO:0000313" key="9">
    <source>
        <dbReference type="EMBL" id="SVD46075.1"/>
    </source>
</evidence>
<keyword evidence="6" id="KW-1015">Disulfide bond</keyword>
<dbReference type="PRINTS" id="PR00411">
    <property type="entry name" value="PNDRDTASEI"/>
</dbReference>
<evidence type="ECO:0000256" key="4">
    <source>
        <dbReference type="ARBA" id="ARBA00022827"/>
    </source>
</evidence>
<dbReference type="GO" id="GO:0004148">
    <property type="term" value="F:dihydrolipoyl dehydrogenase (NADH) activity"/>
    <property type="evidence" value="ECO:0007669"/>
    <property type="project" value="TreeGrafter"/>
</dbReference>
<dbReference type="InterPro" id="IPR036188">
    <property type="entry name" value="FAD/NAD-bd_sf"/>
</dbReference>
<dbReference type="InterPro" id="IPR023753">
    <property type="entry name" value="FAD/NAD-binding_dom"/>
</dbReference>
<dbReference type="AlphaFoldDB" id="A0A382VJ85"/>
<evidence type="ECO:0000256" key="6">
    <source>
        <dbReference type="ARBA" id="ARBA00023157"/>
    </source>
</evidence>